<dbReference type="Pfam" id="PF01261">
    <property type="entry name" value="AP_endonuc_2"/>
    <property type="match status" value="1"/>
</dbReference>
<dbReference type="OrthoDB" id="104997at2"/>
<gene>
    <name evidence="2" type="ORF">FE784_12585</name>
</gene>
<reference evidence="2 3" key="1">
    <citation type="submission" date="2019-05" db="EMBL/GenBank/DDBJ databases">
        <title>We sequenced the genome of Paenibacillus hemerocallicola KCTC 33185 for further insight into its adaptation and study the phylogeny of Paenibacillus.</title>
        <authorList>
            <person name="Narsing Rao M.P."/>
        </authorList>
    </citation>
    <scope>NUCLEOTIDE SEQUENCE [LARGE SCALE GENOMIC DNA]</scope>
    <source>
        <strain evidence="2 3">KCTC 33185</strain>
    </source>
</reference>
<evidence type="ECO:0000313" key="3">
    <source>
        <dbReference type="Proteomes" id="UP000307943"/>
    </source>
</evidence>
<dbReference type="AlphaFoldDB" id="A0A5C4TAS2"/>
<dbReference type="InterPro" id="IPR050312">
    <property type="entry name" value="IolE/XylAMocC-like"/>
</dbReference>
<dbReference type="PANTHER" id="PTHR12110">
    <property type="entry name" value="HYDROXYPYRUVATE ISOMERASE"/>
    <property type="match status" value="1"/>
</dbReference>
<dbReference type="Gene3D" id="3.20.20.150">
    <property type="entry name" value="Divalent-metal-dependent TIM barrel enzymes"/>
    <property type="match status" value="1"/>
</dbReference>
<evidence type="ECO:0000259" key="1">
    <source>
        <dbReference type="Pfam" id="PF01261"/>
    </source>
</evidence>
<keyword evidence="3" id="KW-1185">Reference proteome</keyword>
<dbReference type="InterPro" id="IPR013022">
    <property type="entry name" value="Xyl_isomerase-like_TIM-brl"/>
</dbReference>
<accession>A0A5C4TAS2</accession>
<feature type="domain" description="Xylose isomerase-like TIM barrel" evidence="1">
    <location>
        <begin position="92"/>
        <end position="246"/>
    </location>
</feature>
<comment type="caution">
    <text evidence="2">The sequence shown here is derived from an EMBL/GenBank/DDBJ whole genome shotgun (WGS) entry which is preliminary data.</text>
</comment>
<dbReference type="SUPFAM" id="SSF51658">
    <property type="entry name" value="Xylose isomerase-like"/>
    <property type="match status" value="1"/>
</dbReference>
<sequence>MVWEVISMQAIHSLFPKLFQGESLEGLADSLHETGIGSVDLLIRDGYWVTPSGLGKEAPDYVQYMQQRRIEVPFATTSYTPEMLLKDPGPLEVMADLGIRSFRMGYLQYDASVPLDSQLTDARVRMEKLAELCSKHRMKAIYQVHHGRSQLIQHSMSALTIVRDLPPEHVGIMLDPGNQYHDGRENSGKAVALLGRYLAAIGVKDVAVMQDASKRHLPNKGWSTVWAPCQEGLIDWHEISESMQVLDSPVIVNLQMHYHLPDRRVLLDTLREEWAYVVNAFGKRDGRSA</sequence>
<name>A0A5C4TAS2_9BACL</name>
<dbReference type="Proteomes" id="UP000307943">
    <property type="component" value="Unassembled WGS sequence"/>
</dbReference>
<dbReference type="InterPro" id="IPR036237">
    <property type="entry name" value="Xyl_isomerase-like_sf"/>
</dbReference>
<evidence type="ECO:0000313" key="2">
    <source>
        <dbReference type="EMBL" id="TNJ66005.1"/>
    </source>
</evidence>
<organism evidence="2 3">
    <name type="scientific">Paenibacillus hemerocallicola</name>
    <dbReference type="NCBI Taxonomy" id="1172614"/>
    <lineage>
        <taxon>Bacteria</taxon>
        <taxon>Bacillati</taxon>
        <taxon>Bacillota</taxon>
        <taxon>Bacilli</taxon>
        <taxon>Bacillales</taxon>
        <taxon>Paenibacillaceae</taxon>
        <taxon>Paenibacillus</taxon>
    </lineage>
</organism>
<proteinExistence type="predicted"/>
<dbReference type="EMBL" id="VDCQ01000014">
    <property type="protein sequence ID" value="TNJ66005.1"/>
    <property type="molecule type" value="Genomic_DNA"/>
</dbReference>
<protein>
    <submittedName>
        <fullName evidence="2">TIM barrel protein</fullName>
    </submittedName>
</protein>